<evidence type="ECO:0000313" key="2">
    <source>
        <dbReference type="EMBL" id="OWP49456.1"/>
    </source>
</evidence>
<dbReference type="EMBL" id="NJBA01000006">
    <property type="protein sequence ID" value="OWP49456.1"/>
    <property type="molecule type" value="Genomic_DNA"/>
</dbReference>
<dbReference type="Proteomes" id="UP000198145">
    <property type="component" value="Unassembled WGS sequence"/>
</dbReference>
<dbReference type="RefSeq" id="WP_017519076.1">
    <property type="nucleotide sequence ID" value="NZ_CP189774.1"/>
</dbReference>
<feature type="transmembrane region" description="Helical" evidence="1">
    <location>
        <begin position="56"/>
        <end position="76"/>
    </location>
</feature>
<keyword evidence="1" id="KW-0472">Membrane</keyword>
<gene>
    <name evidence="2" type="ORF">CEG18_17990</name>
</gene>
<comment type="caution">
    <text evidence="2">The sequence shown here is derived from an EMBL/GenBank/DDBJ whole genome shotgun (WGS) entry which is preliminary data.</text>
</comment>
<sequence length="97" mass="10995">MPLRSVIPVRQPQGSLLYRALLHLRRDFAFIAVPVLLVLVAICAAGGYYAWLTQDWVPAALGALALLPAFGLLLFWSEYDWWLFKLGPRSELNLPMR</sequence>
<name>A0A2D0ACS9_PSENT</name>
<keyword evidence="1" id="KW-1133">Transmembrane helix</keyword>
<proteinExistence type="predicted"/>
<evidence type="ECO:0000313" key="3">
    <source>
        <dbReference type="Proteomes" id="UP000198145"/>
    </source>
</evidence>
<dbReference type="AlphaFoldDB" id="A0A2D0ACS9"/>
<evidence type="ECO:0000256" key="1">
    <source>
        <dbReference type="SAM" id="Phobius"/>
    </source>
</evidence>
<reference evidence="2 3" key="1">
    <citation type="submission" date="2017-06" db="EMBL/GenBank/DDBJ databases">
        <title>Draft genome of Pseudomonas nitroreducens DF05.</title>
        <authorList>
            <person name="Iyer R."/>
        </authorList>
    </citation>
    <scope>NUCLEOTIDE SEQUENCE [LARGE SCALE GENOMIC DNA]</scope>
    <source>
        <strain evidence="2 3">DF05</strain>
    </source>
</reference>
<protein>
    <submittedName>
        <fullName evidence="2">Uncharacterized protein</fullName>
    </submittedName>
</protein>
<organism evidence="2 3">
    <name type="scientific">Pseudomonas nitroreducens</name>
    <dbReference type="NCBI Taxonomy" id="46680"/>
    <lineage>
        <taxon>Bacteria</taxon>
        <taxon>Pseudomonadati</taxon>
        <taxon>Pseudomonadota</taxon>
        <taxon>Gammaproteobacteria</taxon>
        <taxon>Pseudomonadales</taxon>
        <taxon>Pseudomonadaceae</taxon>
        <taxon>Pseudomonas</taxon>
    </lineage>
</organism>
<feature type="transmembrane region" description="Helical" evidence="1">
    <location>
        <begin position="28"/>
        <end position="50"/>
    </location>
</feature>
<keyword evidence="1" id="KW-0812">Transmembrane</keyword>
<accession>A0A2D0ACS9</accession>